<dbReference type="EMBL" id="CM047942">
    <property type="protein sequence ID" value="KAI9901978.1"/>
    <property type="molecule type" value="Genomic_DNA"/>
</dbReference>
<protein>
    <submittedName>
        <fullName evidence="1">Uncharacterized protein</fullName>
    </submittedName>
</protein>
<accession>A0ACC0V6Z4</accession>
<name>A0ACC0V6Z4_9HYPO</name>
<sequence length="825" mass="90984">MSKRRKLGDGDGGGGPTTRSGLDLCDLVCLDDIPLDETTIYADADCSRPMLVTASDLCIGRSSSMRSASSISTATGHSLSPIPTEFSRPSSPVLQAKQQQKQQYHQKHQDYELYLQQALRGMNHPDEPPSAKRLQLKSKTSKGYICLFPSCDGSFDKQAELDDHVRRSHPYNCKWTGCEGTASFRTHEALVLHVNGVHLGIPGAGYKAKVEICTRPAEVVEWSLEPARSSEDTPRASPRASPQMEITRTTYRELEFVEASKRDCRSRLQNALDKKVDRSRRPLSVEVAPFPLVFEHAVLPFLKAHLPKWTTPAHSVLVIRGKTPTSKRICITTRVSISRPRRVVICRHVMDLLPNKFKSSVSLVFAVGNTQRIATWARGLSVNHPDDICAPRNPFSFEVPCMGDSVGIRASAASEESTATLGPCLDIDGVSFWLCNFHPFEEAYRAHGTNVKVEHPSPQDRVKCIKDAHDALSLSHDYKLGDLSVTSGLNLKTTRLSHDPFWADNFMDPPHVVTDWALLRAKTTSDQANLLRRFPCESNPLIKQPVVNSTSAVVAGGVVLSSGRTSGYQKGQVCDIPAYVSGDENGTGKATREWFIEEPWASDDEEAWIRGGIGVEGDSGAAVVDAEEGSLVGQLWGRNRYWGPGPRITYFTPITDILDDIQEKCGQDDRPKLPQVRDDADCIPTYPHCRQCYDLRMYLDSRRSSRVSLQSMIMGKGDCDQELASIEAASELATPRDDAHVRGTGIEEVGASFDQRLPPAVLYYSVGTPATAPDTPDIRSPYAQMIDLDDHGNQSPTITRKRAQTPPKSSSNGATVPPKRVRVRE</sequence>
<keyword evidence="2" id="KW-1185">Reference proteome</keyword>
<dbReference type="Proteomes" id="UP001163324">
    <property type="component" value="Chromosome 3"/>
</dbReference>
<reference evidence="1" key="1">
    <citation type="submission" date="2022-10" db="EMBL/GenBank/DDBJ databases">
        <title>Complete Genome of Trichothecium roseum strain YXFP-22015, a Plant Pathogen Isolated from Citrus.</title>
        <authorList>
            <person name="Wang Y."/>
            <person name="Zhu L."/>
        </authorList>
    </citation>
    <scope>NUCLEOTIDE SEQUENCE</scope>
    <source>
        <strain evidence="1">YXFP-22015</strain>
    </source>
</reference>
<evidence type="ECO:0000313" key="1">
    <source>
        <dbReference type="EMBL" id="KAI9901978.1"/>
    </source>
</evidence>
<proteinExistence type="predicted"/>
<comment type="caution">
    <text evidence="1">The sequence shown here is derived from an EMBL/GenBank/DDBJ whole genome shotgun (WGS) entry which is preliminary data.</text>
</comment>
<gene>
    <name evidence="1" type="ORF">N3K66_003795</name>
</gene>
<organism evidence="1 2">
    <name type="scientific">Trichothecium roseum</name>
    <dbReference type="NCBI Taxonomy" id="47278"/>
    <lineage>
        <taxon>Eukaryota</taxon>
        <taxon>Fungi</taxon>
        <taxon>Dikarya</taxon>
        <taxon>Ascomycota</taxon>
        <taxon>Pezizomycotina</taxon>
        <taxon>Sordariomycetes</taxon>
        <taxon>Hypocreomycetidae</taxon>
        <taxon>Hypocreales</taxon>
        <taxon>Hypocreales incertae sedis</taxon>
        <taxon>Trichothecium</taxon>
    </lineage>
</organism>
<evidence type="ECO:0000313" key="2">
    <source>
        <dbReference type="Proteomes" id="UP001163324"/>
    </source>
</evidence>